<comment type="cofactor">
    <cofactor evidence="1 12">
        <name>FAD</name>
        <dbReference type="ChEBI" id="CHEBI:57692"/>
    </cofactor>
</comment>
<organism evidence="13 14">
    <name type="scientific">Vibrio vulnificus (strain YJ016)</name>
    <dbReference type="NCBI Taxonomy" id="196600"/>
    <lineage>
        <taxon>Bacteria</taxon>
        <taxon>Pseudomonadati</taxon>
        <taxon>Pseudomonadota</taxon>
        <taxon>Gammaproteobacteria</taxon>
        <taxon>Vibrionales</taxon>
        <taxon>Vibrionaceae</taxon>
        <taxon>Vibrio</taxon>
    </lineage>
</organism>
<evidence type="ECO:0000256" key="3">
    <source>
        <dbReference type="ARBA" id="ARBA00006743"/>
    </source>
</evidence>
<dbReference type="GO" id="GO:0071949">
    <property type="term" value="F:FAD binding"/>
    <property type="evidence" value="ECO:0007669"/>
    <property type="project" value="TreeGrafter"/>
</dbReference>
<keyword evidence="9" id="KW-0486">Methionine biosynthesis</keyword>
<dbReference type="BRENDA" id="1.5.1.20">
    <property type="organism ID" value="7786"/>
</dbReference>
<dbReference type="CDD" id="cd00537">
    <property type="entry name" value="MTHFR"/>
    <property type="match status" value="1"/>
</dbReference>
<evidence type="ECO:0000256" key="10">
    <source>
        <dbReference type="ARBA" id="ARBA00034478"/>
    </source>
</evidence>
<keyword evidence="7 12" id="KW-0560">Oxidoreductase</keyword>
<evidence type="ECO:0000313" key="14">
    <source>
        <dbReference type="Proteomes" id="UP000002675"/>
    </source>
</evidence>
<dbReference type="UniPathway" id="UPA00193"/>
<keyword evidence="4" id="KW-0028">Amino-acid biosynthesis</keyword>
<dbReference type="eggNOG" id="COG0685">
    <property type="taxonomic scope" value="Bacteria"/>
</dbReference>
<reference evidence="13 14" key="1">
    <citation type="journal article" date="2003" name="Genome Res.">
        <title>Comparative genome analysis of Vibrio vulnificus, a marine pathogen.</title>
        <authorList>
            <person name="Chen C.Y."/>
            <person name="Wu K.M."/>
            <person name="Chang Y.C."/>
            <person name="Chang C.H."/>
            <person name="Tsai H.C."/>
            <person name="Liao T.L."/>
            <person name="Liu Y.M."/>
            <person name="Chen H.J."/>
            <person name="Shen A.B."/>
            <person name="Li J.C."/>
            <person name="Su T.L."/>
            <person name="Shao C.P."/>
            <person name="Lee C.T."/>
            <person name="Hor L.I."/>
            <person name="Tsai S.F."/>
        </authorList>
    </citation>
    <scope>NUCLEOTIDE SEQUENCE [LARGE SCALE GENOMIC DNA]</scope>
    <source>
        <strain evidence="13 14">YJ016</strain>
    </source>
</reference>
<dbReference type="InterPro" id="IPR003171">
    <property type="entry name" value="Mehydrof_redctse-like"/>
</dbReference>
<evidence type="ECO:0000256" key="1">
    <source>
        <dbReference type="ARBA" id="ARBA00001974"/>
    </source>
</evidence>
<dbReference type="GO" id="GO:0035999">
    <property type="term" value="P:tetrahydrofolate interconversion"/>
    <property type="evidence" value="ECO:0007669"/>
    <property type="project" value="UniProtKB-UniPathway"/>
</dbReference>
<dbReference type="InterPro" id="IPR004620">
    <property type="entry name" value="MTHF_reductase_bac"/>
</dbReference>
<sequence length="332" mass="37263">MTLNRIQYILWTYRRLNVDLRIEIYFVAKGHRESKMGYTHASHIDALNQNIAELSDNINVSFEFFPPSTPQMEETLWNSVHRLKTLQPKFVSVTYGANSGERDRTHSIIKEIKAQTGLVAAPHLTCIDASREELINIANDYWANGIKNIVALRGDIPPGGGAPDMYASDLVTLLKSLHDFDISVAAFPEVHPEAKSAQADLLNLKRKVDAGANRAITQFFFDVESYLRFRDRCVAAGIDVEIVPGILPVSNFKQASRFAAQNNVKVPGWMAKQFEGLDDDPVTRQLVGASQAIDMVRILSREGVKDFHFYTLNRAEMTYALCHTLGVRPKKA</sequence>
<comment type="catalytic activity">
    <reaction evidence="11">
        <text>(6S)-5-methyl-5,6,7,8-tetrahydrofolate + NAD(+) = (6R)-5,10-methylene-5,6,7,8-tetrahydrofolate + NADH + H(+)</text>
        <dbReference type="Rhea" id="RHEA:19821"/>
        <dbReference type="ChEBI" id="CHEBI:15378"/>
        <dbReference type="ChEBI" id="CHEBI:15636"/>
        <dbReference type="ChEBI" id="CHEBI:18608"/>
        <dbReference type="ChEBI" id="CHEBI:57540"/>
        <dbReference type="ChEBI" id="CHEBI:57945"/>
        <dbReference type="EC" id="1.5.1.54"/>
    </reaction>
    <physiologicalReaction direction="right-to-left" evidence="11">
        <dbReference type="Rhea" id="RHEA:19823"/>
    </physiologicalReaction>
</comment>
<dbReference type="NCBIfam" id="NF006950">
    <property type="entry name" value="PRK09432.1"/>
    <property type="match status" value="1"/>
</dbReference>
<dbReference type="KEGG" id="vvy:VV3006"/>
<dbReference type="GO" id="GO:0005829">
    <property type="term" value="C:cytosol"/>
    <property type="evidence" value="ECO:0007669"/>
    <property type="project" value="InterPro"/>
</dbReference>
<proteinExistence type="inferred from homology"/>
<dbReference type="PANTHER" id="PTHR45754">
    <property type="entry name" value="METHYLENETETRAHYDROFOLATE REDUCTASE"/>
    <property type="match status" value="1"/>
</dbReference>
<dbReference type="NCBIfam" id="TIGR00676">
    <property type="entry name" value="fadh2"/>
    <property type="match status" value="1"/>
</dbReference>
<keyword evidence="6 12" id="KW-0274">FAD</keyword>
<evidence type="ECO:0000256" key="12">
    <source>
        <dbReference type="RuleBase" id="RU003862"/>
    </source>
</evidence>
<dbReference type="EC" id="1.5.1.54" evidence="12"/>
<gene>
    <name evidence="13" type="ordered locus">VV3006</name>
</gene>
<dbReference type="Gene3D" id="3.20.20.220">
    <property type="match status" value="1"/>
</dbReference>
<evidence type="ECO:0000313" key="13">
    <source>
        <dbReference type="EMBL" id="BAC95770.1"/>
    </source>
</evidence>
<dbReference type="Proteomes" id="UP000002675">
    <property type="component" value="Chromosome I"/>
</dbReference>
<comment type="pathway">
    <text evidence="10">Amino-acid biosynthesis; L-methionine biosynthesis via de novo pathway.</text>
</comment>
<dbReference type="PANTHER" id="PTHR45754:SF3">
    <property type="entry name" value="METHYLENETETRAHYDROFOLATE REDUCTASE (NADPH)"/>
    <property type="match status" value="1"/>
</dbReference>
<evidence type="ECO:0000256" key="6">
    <source>
        <dbReference type="ARBA" id="ARBA00022827"/>
    </source>
</evidence>
<protein>
    <recommendedName>
        <fullName evidence="12">Methylenetetrahydrofolate reductase</fullName>
        <ecNumber evidence="12">1.5.1.54</ecNumber>
    </recommendedName>
</protein>
<evidence type="ECO:0000256" key="2">
    <source>
        <dbReference type="ARBA" id="ARBA00004777"/>
    </source>
</evidence>
<evidence type="ECO:0000256" key="4">
    <source>
        <dbReference type="ARBA" id="ARBA00022605"/>
    </source>
</evidence>
<comment type="pathway">
    <text evidence="2 12">One-carbon metabolism; tetrahydrofolate interconversion.</text>
</comment>
<name>Q7MH66_VIBVY</name>
<dbReference type="FunFam" id="3.20.20.220:FF:000001">
    <property type="entry name" value="Methylenetetrahydrofolate reductase"/>
    <property type="match status" value="1"/>
</dbReference>
<dbReference type="GO" id="GO:0009086">
    <property type="term" value="P:methionine biosynthetic process"/>
    <property type="evidence" value="ECO:0007669"/>
    <property type="project" value="UniProtKB-KW"/>
</dbReference>
<dbReference type="GO" id="GO:0106312">
    <property type="term" value="F:methylenetetrahydrofolate reductase (NADH) activity"/>
    <property type="evidence" value="ECO:0007669"/>
    <property type="project" value="UniProtKB-EC"/>
</dbReference>
<dbReference type="InterPro" id="IPR029041">
    <property type="entry name" value="FAD-linked_oxidoreductase-like"/>
</dbReference>
<dbReference type="HOGENOM" id="CLU_025841_0_2_6"/>
<dbReference type="SUPFAM" id="SSF51730">
    <property type="entry name" value="FAD-linked oxidoreductase"/>
    <property type="match status" value="1"/>
</dbReference>
<evidence type="ECO:0000256" key="7">
    <source>
        <dbReference type="ARBA" id="ARBA00023002"/>
    </source>
</evidence>
<dbReference type="EMBL" id="BA000037">
    <property type="protein sequence ID" value="BAC95770.1"/>
    <property type="molecule type" value="Genomic_DNA"/>
</dbReference>
<keyword evidence="5 12" id="KW-0285">Flavoprotein</keyword>
<dbReference type="Pfam" id="PF02219">
    <property type="entry name" value="MTHFR"/>
    <property type="match status" value="1"/>
</dbReference>
<accession>Q7MH66</accession>
<evidence type="ECO:0000256" key="8">
    <source>
        <dbReference type="ARBA" id="ARBA00023027"/>
    </source>
</evidence>
<dbReference type="STRING" id="672.VV93_v1c27340"/>
<evidence type="ECO:0000256" key="9">
    <source>
        <dbReference type="ARBA" id="ARBA00023167"/>
    </source>
</evidence>
<evidence type="ECO:0000256" key="11">
    <source>
        <dbReference type="ARBA" id="ARBA00048628"/>
    </source>
</evidence>
<comment type="similarity">
    <text evidence="3 12">Belongs to the methylenetetrahydrofolate reductase family.</text>
</comment>
<evidence type="ECO:0000256" key="5">
    <source>
        <dbReference type="ARBA" id="ARBA00022630"/>
    </source>
</evidence>
<dbReference type="AlphaFoldDB" id="Q7MH66"/>
<keyword evidence="8" id="KW-0520">NAD</keyword>